<gene>
    <name evidence="3" type="ORF">Cni_G08846</name>
</gene>
<feature type="region of interest" description="Disordered" evidence="1">
    <location>
        <begin position="32"/>
        <end position="106"/>
    </location>
</feature>
<accession>A0AAQ3Q8S8</accession>
<feature type="chain" id="PRO_5042865228" evidence="2">
    <location>
        <begin position="19"/>
        <end position="145"/>
    </location>
</feature>
<protein>
    <submittedName>
        <fullName evidence="3">Uncharacterized protein</fullName>
    </submittedName>
</protein>
<dbReference type="EMBL" id="CP136892">
    <property type="protein sequence ID" value="WOL00133.1"/>
    <property type="molecule type" value="Genomic_DNA"/>
</dbReference>
<sequence length="145" mass="15174">MQFFLALALDFVMSPLTAYRSSLGVQVRRQRRLGGRGQADQFEASADAGGGEDGEPGEDGRAEQDEADGDHPQLLVGVVEGERPPREQRAAAHAGEEEAAVGSEGRPRPVIIFALPAAAAARGSALGPVVGAAFRTVCRLGRHDS</sequence>
<evidence type="ECO:0000313" key="3">
    <source>
        <dbReference type="EMBL" id="WOL00133.1"/>
    </source>
</evidence>
<feature type="compositionally biased region" description="Basic and acidic residues" evidence="1">
    <location>
        <begin position="80"/>
        <end position="96"/>
    </location>
</feature>
<keyword evidence="4" id="KW-1185">Reference proteome</keyword>
<proteinExistence type="predicted"/>
<dbReference type="AlphaFoldDB" id="A0AAQ3Q8S8"/>
<organism evidence="3 4">
    <name type="scientific">Canna indica</name>
    <name type="common">Indian-shot</name>
    <dbReference type="NCBI Taxonomy" id="4628"/>
    <lineage>
        <taxon>Eukaryota</taxon>
        <taxon>Viridiplantae</taxon>
        <taxon>Streptophyta</taxon>
        <taxon>Embryophyta</taxon>
        <taxon>Tracheophyta</taxon>
        <taxon>Spermatophyta</taxon>
        <taxon>Magnoliopsida</taxon>
        <taxon>Liliopsida</taxon>
        <taxon>Zingiberales</taxon>
        <taxon>Cannaceae</taxon>
        <taxon>Canna</taxon>
    </lineage>
</organism>
<dbReference type="Proteomes" id="UP001327560">
    <property type="component" value="Chromosome 3"/>
</dbReference>
<reference evidence="3 4" key="1">
    <citation type="submission" date="2023-10" db="EMBL/GenBank/DDBJ databases">
        <title>Chromosome-scale genome assembly provides insights into flower coloration mechanisms of Canna indica.</title>
        <authorList>
            <person name="Li C."/>
        </authorList>
    </citation>
    <scope>NUCLEOTIDE SEQUENCE [LARGE SCALE GENOMIC DNA]</scope>
    <source>
        <tissue evidence="3">Flower</tissue>
    </source>
</reference>
<feature type="signal peptide" evidence="2">
    <location>
        <begin position="1"/>
        <end position="18"/>
    </location>
</feature>
<name>A0AAQ3Q8S8_9LILI</name>
<evidence type="ECO:0000256" key="1">
    <source>
        <dbReference type="SAM" id="MobiDB-lite"/>
    </source>
</evidence>
<keyword evidence="2" id="KW-0732">Signal</keyword>
<evidence type="ECO:0000313" key="4">
    <source>
        <dbReference type="Proteomes" id="UP001327560"/>
    </source>
</evidence>
<evidence type="ECO:0000256" key="2">
    <source>
        <dbReference type="SAM" id="SignalP"/>
    </source>
</evidence>